<dbReference type="Gene3D" id="1.20.1250.20">
    <property type="entry name" value="MFS general substrate transporter like domains"/>
    <property type="match status" value="1"/>
</dbReference>
<dbReference type="EMBL" id="MBAD02000237">
    <property type="protein sequence ID" value="RLN70445.1"/>
    <property type="molecule type" value="Genomic_DNA"/>
</dbReference>
<evidence type="ECO:0000313" key="8">
    <source>
        <dbReference type="EMBL" id="RLN70445.1"/>
    </source>
</evidence>
<evidence type="ECO:0000256" key="3">
    <source>
        <dbReference type="ARBA" id="ARBA00022989"/>
    </source>
</evidence>
<dbReference type="Pfam" id="PF00083">
    <property type="entry name" value="Sugar_tr"/>
    <property type="match status" value="2"/>
</dbReference>
<evidence type="ECO:0000256" key="5">
    <source>
        <dbReference type="SAM" id="MobiDB-lite"/>
    </source>
</evidence>
<dbReference type="EMBL" id="MBDO02000266">
    <property type="protein sequence ID" value="RLN58335.1"/>
    <property type="molecule type" value="Genomic_DNA"/>
</dbReference>
<feature type="transmembrane region" description="Helical" evidence="6">
    <location>
        <begin position="523"/>
        <end position="541"/>
    </location>
</feature>
<evidence type="ECO:0000313" key="9">
    <source>
        <dbReference type="Proteomes" id="UP000277300"/>
    </source>
</evidence>
<feature type="transmembrane region" description="Helical" evidence="6">
    <location>
        <begin position="336"/>
        <end position="361"/>
    </location>
</feature>
<feature type="transmembrane region" description="Helical" evidence="6">
    <location>
        <begin position="281"/>
        <end position="300"/>
    </location>
</feature>
<accession>A0A3F2RLD1</accession>
<gene>
    <name evidence="8" type="ORF">BBJ29_004607</name>
    <name evidence="7" type="ORF">BBP00_00007059</name>
</gene>
<keyword evidence="4 6" id="KW-0472">Membrane</keyword>
<feature type="transmembrane region" description="Helical" evidence="6">
    <location>
        <begin position="239"/>
        <end position="260"/>
    </location>
</feature>
<feature type="region of interest" description="Disordered" evidence="5">
    <location>
        <begin position="156"/>
        <end position="180"/>
    </location>
</feature>
<dbReference type="OrthoDB" id="433512at2759"/>
<feature type="transmembrane region" description="Helical" evidence="6">
    <location>
        <begin position="498"/>
        <end position="517"/>
    </location>
</feature>
<comment type="caution">
    <text evidence="7">The sequence shown here is derived from an EMBL/GenBank/DDBJ whole genome shotgun (WGS) entry which is preliminary data.</text>
</comment>
<feature type="region of interest" description="Disordered" evidence="5">
    <location>
        <begin position="37"/>
        <end position="69"/>
    </location>
</feature>
<feature type="compositionally biased region" description="Basic and acidic residues" evidence="5">
    <location>
        <begin position="156"/>
        <end position="167"/>
    </location>
</feature>
<evidence type="ECO:0000256" key="2">
    <source>
        <dbReference type="ARBA" id="ARBA00022692"/>
    </source>
</evidence>
<organism evidence="7 9">
    <name type="scientific">Phytophthora kernoviae</name>
    <dbReference type="NCBI Taxonomy" id="325452"/>
    <lineage>
        <taxon>Eukaryota</taxon>
        <taxon>Sar</taxon>
        <taxon>Stramenopiles</taxon>
        <taxon>Oomycota</taxon>
        <taxon>Peronosporomycetes</taxon>
        <taxon>Peronosporales</taxon>
        <taxon>Peronosporaceae</taxon>
        <taxon>Phytophthora</taxon>
    </lineage>
</organism>
<evidence type="ECO:0000313" key="7">
    <source>
        <dbReference type="EMBL" id="RLN58335.1"/>
    </source>
</evidence>
<dbReference type="PANTHER" id="PTHR24064">
    <property type="entry name" value="SOLUTE CARRIER FAMILY 22 MEMBER"/>
    <property type="match status" value="1"/>
</dbReference>
<protein>
    <recommendedName>
        <fullName evidence="11">Major facilitator superfamily (MFS) profile domain-containing protein</fullName>
    </recommendedName>
</protein>
<feature type="transmembrane region" description="Helical" evidence="6">
    <location>
        <begin position="590"/>
        <end position="612"/>
    </location>
</feature>
<feature type="region of interest" description="Disordered" evidence="5">
    <location>
        <begin position="122"/>
        <end position="141"/>
    </location>
</feature>
<dbReference type="Proteomes" id="UP000277300">
    <property type="component" value="Unassembled WGS sequence"/>
</dbReference>
<evidence type="ECO:0000256" key="4">
    <source>
        <dbReference type="ARBA" id="ARBA00023136"/>
    </source>
</evidence>
<dbReference type="InterPro" id="IPR005828">
    <property type="entry name" value="MFS_sugar_transport-like"/>
</dbReference>
<keyword evidence="2 6" id="KW-0812">Transmembrane</keyword>
<dbReference type="SUPFAM" id="SSF103473">
    <property type="entry name" value="MFS general substrate transporter"/>
    <property type="match status" value="1"/>
</dbReference>
<dbReference type="AlphaFoldDB" id="A0A3F2RLD1"/>
<evidence type="ECO:0000256" key="1">
    <source>
        <dbReference type="ARBA" id="ARBA00004141"/>
    </source>
</evidence>
<dbReference type="Proteomes" id="UP000284657">
    <property type="component" value="Unassembled WGS sequence"/>
</dbReference>
<feature type="compositionally biased region" description="Polar residues" evidence="5">
    <location>
        <begin position="168"/>
        <end position="180"/>
    </location>
</feature>
<proteinExistence type="predicted"/>
<feature type="transmembrane region" description="Helical" evidence="6">
    <location>
        <begin position="469"/>
        <end position="491"/>
    </location>
</feature>
<feature type="transmembrane region" description="Helical" evidence="6">
    <location>
        <begin position="306"/>
        <end position="324"/>
    </location>
</feature>
<dbReference type="InterPro" id="IPR036259">
    <property type="entry name" value="MFS_trans_sf"/>
</dbReference>
<sequence length="619" mass="67328">MAPKISQALGFHEREQLIKNPSILAYTGDLGEDYLDPGDDWGQKKSCPTPRRRNSLGAAKPTTPSASWSSRFTSLSSSLYGARTALTKKLHVRESTRWAVSQLRKSVVEGPSSLAECSISRTASMPTPHRTGEAEFENGGAENDNYEFVYAEVGPERDVGDKPHTSDRPMNNKASPIGTQVMPQERESLLSTDASSVASEATDLLIDPIFKDHNKTSGYGATPTVTLTETDNVIVSDQILVSAIANLSTAYNLAVINYAMMMLDRTYPNYSPALRSTVDSCSLLGAIVGQLTFGYVGTVMGRRKGMIFTLLLSILGAVATASAVESSDDELKKSKAVAAVFSFQGVGQLLAPLMAFIMLCMNAQRTIGWRVLLLVGAFPGLFVLRRAFELKEDEPTPTLSPRILDKQEESCRSELWEKLRASPSMQRRLFGACASWFLFDLTFYGNVIFTPTILQDTYGLDKHHFSDVALCSLVVAAIALPGNLLTVFIVGKLSFKTIQIMGFVAMALLFLALGFFYEQLLDYRGLLLGMYALTFFFSNFGPNVGTFCLPAEIFGEDVRVELNGVAAASGKLGAAFGAASFGIIEARYGVSYLLALSATVSLLGALVTYKFIPTKHYHT</sequence>
<evidence type="ECO:0000313" key="10">
    <source>
        <dbReference type="Proteomes" id="UP000284657"/>
    </source>
</evidence>
<dbReference type="GO" id="GO:0022857">
    <property type="term" value="F:transmembrane transporter activity"/>
    <property type="evidence" value="ECO:0007669"/>
    <property type="project" value="InterPro"/>
</dbReference>
<feature type="transmembrane region" description="Helical" evidence="6">
    <location>
        <begin position="562"/>
        <end position="584"/>
    </location>
</feature>
<comment type="subcellular location">
    <subcellularLocation>
        <location evidence="1">Membrane</location>
        <topology evidence="1">Multi-pass membrane protein</topology>
    </subcellularLocation>
</comment>
<reference evidence="9 10" key="1">
    <citation type="submission" date="2018-07" db="EMBL/GenBank/DDBJ databases">
        <title>Genome sequencing of oomycete isolates from Chile give support for New Zealand origin for Phytophthora kernoviae and make available the first Nothophytophthora sp. genome.</title>
        <authorList>
            <person name="Studholme D.J."/>
            <person name="Sanfuentes E."/>
            <person name="Panda P."/>
            <person name="Hill R."/>
            <person name="Sambles C."/>
            <person name="Grant M."/>
            <person name="Williams N.M."/>
            <person name="Mcdougal R.L."/>
        </authorList>
    </citation>
    <scope>NUCLEOTIDE SEQUENCE [LARGE SCALE GENOMIC DNA]</scope>
    <source>
        <strain evidence="7">Chile6</strain>
        <strain evidence="8">Chile7</strain>
    </source>
</reference>
<evidence type="ECO:0000256" key="6">
    <source>
        <dbReference type="SAM" id="Phobius"/>
    </source>
</evidence>
<dbReference type="GO" id="GO:0016020">
    <property type="term" value="C:membrane"/>
    <property type="evidence" value="ECO:0007669"/>
    <property type="project" value="UniProtKB-SubCell"/>
</dbReference>
<name>A0A3F2RLD1_9STRA</name>
<evidence type="ECO:0008006" key="11">
    <source>
        <dbReference type="Google" id="ProtNLM"/>
    </source>
</evidence>
<keyword evidence="3 6" id="KW-1133">Transmembrane helix</keyword>
<feature type="transmembrane region" description="Helical" evidence="6">
    <location>
        <begin position="429"/>
        <end position="449"/>
    </location>
</feature>